<name>A0ABD0YXZ8_9HEMI</name>
<comment type="caution">
    <text evidence="4">The sequence shown here is derived from an EMBL/GenBank/DDBJ whole genome shotgun (WGS) entry which is preliminary data.</text>
</comment>
<feature type="transmembrane region" description="Helical" evidence="3">
    <location>
        <begin position="72"/>
        <end position="95"/>
    </location>
</feature>
<accession>A0ABD0YXZ8</accession>
<keyword evidence="3" id="KW-0812">Transmembrane</keyword>
<evidence type="ECO:0000313" key="4">
    <source>
        <dbReference type="EMBL" id="KAL1140814.1"/>
    </source>
</evidence>
<evidence type="ECO:0000256" key="2">
    <source>
        <dbReference type="ARBA" id="ARBA00022803"/>
    </source>
</evidence>
<keyword evidence="2" id="KW-0802">TPR repeat</keyword>
<proteinExistence type="predicted"/>
<dbReference type="Proteomes" id="UP001558652">
    <property type="component" value="Unassembled WGS sequence"/>
</dbReference>
<evidence type="ECO:0000256" key="1">
    <source>
        <dbReference type="ARBA" id="ARBA00022737"/>
    </source>
</evidence>
<feature type="non-terminal residue" evidence="4">
    <location>
        <position position="1"/>
    </location>
</feature>
<evidence type="ECO:0000313" key="5">
    <source>
        <dbReference type="Proteomes" id="UP001558652"/>
    </source>
</evidence>
<reference evidence="4 5" key="1">
    <citation type="submission" date="2024-07" db="EMBL/GenBank/DDBJ databases">
        <title>Chromosome-level genome assembly of the water stick insect Ranatra chinensis (Heteroptera: Nepidae).</title>
        <authorList>
            <person name="Liu X."/>
        </authorList>
    </citation>
    <scope>NUCLEOTIDE SEQUENCE [LARGE SCALE GENOMIC DNA]</scope>
    <source>
        <strain evidence="4">Cailab_2021Rc</strain>
        <tissue evidence="4">Muscle</tissue>
    </source>
</reference>
<dbReference type="AlphaFoldDB" id="A0ABD0YXZ8"/>
<dbReference type="PANTHER" id="PTHR44227">
    <property type="match status" value="1"/>
</dbReference>
<evidence type="ECO:0000256" key="3">
    <source>
        <dbReference type="SAM" id="Phobius"/>
    </source>
</evidence>
<dbReference type="InterPro" id="IPR052346">
    <property type="entry name" value="O-mannosyl-transferase_TMTC"/>
</dbReference>
<protein>
    <submittedName>
        <fullName evidence="4">Uncharacterized protein</fullName>
    </submittedName>
</protein>
<keyword evidence="3" id="KW-1133">Transmembrane helix</keyword>
<keyword evidence="3" id="KW-0472">Membrane</keyword>
<keyword evidence="5" id="KW-1185">Reference proteome</keyword>
<organism evidence="4 5">
    <name type="scientific">Ranatra chinensis</name>
    <dbReference type="NCBI Taxonomy" id="642074"/>
    <lineage>
        <taxon>Eukaryota</taxon>
        <taxon>Metazoa</taxon>
        <taxon>Ecdysozoa</taxon>
        <taxon>Arthropoda</taxon>
        <taxon>Hexapoda</taxon>
        <taxon>Insecta</taxon>
        <taxon>Pterygota</taxon>
        <taxon>Neoptera</taxon>
        <taxon>Paraneoptera</taxon>
        <taxon>Hemiptera</taxon>
        <taxon>Heteroptera</taxon>
        <taxon>Panheteroptera</taxon>
        <taxon>Nepomorpha</taxon>
        <taxon>Nepidae</taxon>
        <taxon>Ranatrinae</taxon>
        <taxon>Ranatra</taxon>
    </lineage>
</organism>
<keyword evidence="1" id="KW-0677">Repeat</keyword>
<sequence>EIAISILLGVFGASCFYSSLDGYFVFDDSEAIVNNADILLETPVINIFKNDFWGTRLTHNASHKSYRPLTVLSFRMATALTLPIFVRLFNTHHYWKTPLLSSLLFAAHPVHSEAVAGIVGRADLLCAVFCFSSLLMYCRASDSNSVLETLSYTVFSTILAALAMLAKEQGITILVMIYIILTKTQK</sequence>
<dbReference type="EMBL" id="JBFDAA010000001">
    <property type="protein sequence ID" value="KAL1140814.1"/>
    <property type="molecule type" value="Genomic_DNA"/>
</dbReference>
<dbReference type="PANTHER" id="PTHR44227:SF3">
    <property type="entry name" value="PROTEIN O-MANNOSYL-TRANSFERASE TMTC4"/>
    <property type="match status" value="1"/>
</dbReference>
<feature type="transmembrane region" description="Helical" evidence="3">
    <location>
        <begin position="150"/>
        <end position="181"/>
    </location>
</feature>
<gene>
    <name evidence="4" type="ORF">AAG570_000742</name>
</gene>